<reference evidence="2 3" key="1">
    <citation type="submission" date="2021-06" db="EMBL/GenBank/DDBJ databases">
        <authorList>
            <person name="Palmer J.M."/>
        </authorList>
    </citation>
    <scope>NUCLEOTIDE SEQUENCE [LARGE SCALE GENOMIC DNA]</scope>
    <source>
        <strain evidence="2 3">XC_2019</strain>
        <tissue evidence="2">Muscle</tissue>
    </source>
</reference>
<feature type="region of interest" description="Disordered" evidence="1">
    <location>
        <begin position="1"/>
        <end position="63"/>
    </location>
</feature>
<keyword evidence="3" id="KW-1185">Reference proteome</keyword>
<dbReference type="Proteomes" id="UP001434883">
    <property type="component" value="Unassembled WGS sequence"/>
</dbReference>
<organism evidence="2 3">
    <name type="scientific">Xenoophorus captivus</name>
    <dbReference type="NCBI Taxonomy" id="1517983"/>
    <lineage>
        <taxon>Eukaryota</taxon>
        <taxon>Metazoa</taxon>
        <taxon>Chordata</taxon>
        <taxon>Craniata</taxon>
        <taxon>Vertebrata</taxon>
        <taxon>Euteleostomi</taxon>
        <taxon>Actinopterygii</taxon>
        <taxon>Neopterygii</taxon>
        <taxon>Teleostei</taxon>
        <taxon>Neoteleostei</taxon>
        <taxon>Acanthomorphata</taxon>
        <taxon>Ovalentaria</taxon>
        <taxon>Atherinomorphae</taxon>
        <taxon>Cyprinodontiformes</taxon>
        <taxon>Goodeidae</taxon>
        <taxon>Xenoophorus</taxon>
    </lineage>
</organism>
<sequence>MSERIREVRKSTQLIRQPCPHRNVSFHSSMSSAYPKSRSRDNRFRRATQTSLSPVIPPALDPLGPEEHTAGKICFKYVFLKMQSNVGKYPSSPHMQGMSIN</sequence>
<evidence type="ECO:0000313" key="2">
    <source>
        <dbReference type="EMBL" id="MEQ2212621.1"/>
    </source>
</evidence>
<proteinExistence type="predicted"/>
<dbReference type="EMBL" id="JAHRIN010060070">
    <property type="protein sequence ID" value="MEQ2212621.1"/>
    <property type="molecule type" value="Genomic_DNA"/>
</dbReference>
<feature type="compositionally biased region" description="Polar residues" evidence="1">
    <location>
        <begin position="25"/>
        <end position="34"/>
    </location>
</feature>
<feature type="compositionally biased region" description="Basic and acidic residues" evidence="1">
    <location>
        <begin position="1"/>
        <end position="10"/>
    </location>
</feature>
<gene>
    <name evidence="2" type="ORF">XENOCAPTIV_002518</name>
</gene>
<comment type="caution">
    <text evidence="2">The sequence shown here is derived from an EMBL/GenBank/DDBJ whole genome shotgun (WGS) entry which is preliminary data.</text>
</comment>
<evidence type="ECO:0000313" key="3">
    <source>
        <dbReference type="Proteomes" id="UP001434883"/>
    </source>
</evidence>
<name>A0ABV0RXM9_9TELE</name>
<accession>A0ABV0RXM9</accession>
<evidence type="ECO:0000256" key="1">
    <source>
        <dbReference type="SAM" id="MobiDB-lite"/>
    </source>
</evidence>
<protein>
    <submittedName>
        <fullName evidence="2">Uncharacterized protein</fullName>
    </submittedName>
</protein>